<name>A0A370B199_9ACTN</name>
<sequence length="73" mass="7844">MVNRNYVPSSTPRPHDTPDETWFSPWAPLPDGAYRGPFAKPTPEILQAVAVALEAMPVGDRASRPAGTAEAGR</sequence>
<evidence type="ECO:0000256" key="1">
    <source>
        <dbReference type="SAM" id="MobiDB-lite"/>
    </source>
</evidence>
<feature type="region of interest" description="Disordered" evidence="1">
    <location>
        <begin position="1"/>
        <end position="24"/>
    </location>
</feature>
<organism evidence="2 3">
    <name type="scientific">Streptomyces corynorhini</name>
    <dbReference type="NCBI Taxonomy" id="2282652"/>
    <lineage>
        <taxon>Bacteria</taxon>
        <taxon>Bacillati</taxon>
        <taxon>Actinomycetota</taxon>
        <taxon>Actinomycetes</taxon>
        <taxon>Kitasatosporales</taxon>
        <taxon>Streptomycetaceae</taxon>
        <taxon>Streptomyces</taxon>
    </lineage>
</organism>
<reference evidence="2 3" key="1">
    <citation type="submission" date="2018-07" db="EMBL/GenBank/DDBJ databases">
        <title>Streptomyces species from bats.</title>
        <authorList>
            <person name="Dunlap C."/>
        </authorList>
    </citation>
    <scope>NUCLEOTIDE SEQUENCE [LARGE SCALE GENOMIC DNA]</scope>
    <source>
        <strain evidence="2 3">AC230</strain>
    </source>
</reference>
<feature type="compositionally biased region" description="Polar residues" evidence="1">
    <location>
        <begin position="1"/>
        <end position="12"/>
    </location>
</feature>
<proteinExistence type="predicted"/>
<evidence type="ECO:0000313" key="3">
    <source>
        <dbReference type="Proteomes" id="UP000253741"/>
    </source>
</evidence>
<gene>
    <name evidence="2" type="ORF">DVH02_31225</name>
</gene>
<dbReference type="Proteomes" id="UP000253741">
    <property type="component" value="Unassembled WGS sequence"/>
</dbReference>
<evidence type="ECO:0000313" key="2">
    <source>
        <dbReference type="EMBL" id="RDG33486.1"/>
    </source>
</evidence>
<dbReference type="AlphaFoldDB" id="A0A370B199"/>
<accession>A0A370B199</accession>
<dbReference type="EMBL" id="QQNA01000340">
    <property type="protein sequence ID" value="RDG33486.1"/>
    <property type="molecule type" value="Genomic_DNA"/>
</dbReference>
<comment type="caution">
    <text evidence="2">The sequence shown here is derived from an EMBL/GenBank/DDBJ whole genome shotgun (WGS) entry which is preliminary data.</text>
</comment>
<keyword evidence="3" id="KW-1185">Reference proteome</keyword>
<protein>
    <submittedName>
        <fullName evidence="2">Uncharacterized protein</fullName>
    </submittedName>
</protein>